<evidence type="ECO:0000259" key="7">
    <source>
        <dbReference type="PROSITE" id="PS50262"/>
    </source>
</evidence>
<accession>A0A6J7ZW93</accession>
<keyword evidence="4 6" id="KW-0472">Membrane</keyword>
<dbReference type="SUPFAM" id="SSF81321">
    <property type="entry name" value="Family A G protein-coupled receptor-like"/>
    <property type="match status" value="1"/>
</dbReference>
<keyword evidence="3 6" id="KW-1133">Transmembrane helix</keyword>
<evidence type="ECO:0000256" key="3">
    <source>
        <dbReference type="ARBA" id="ARBA00022989"/>
    </source>
</evidence>
<evidence type="ECO:0000256" key="1">
    <source>
        <dbReference type="ARBA" id="ARBA00004370"/>
    </source>
</evidence>
<feature type="region of interest" description="Disordered" evidence="5">
    <location>
        <begin position="347"/>
        <end position="400"/>
    </location>
</feature>
<evidence type="ECO:0000256" key="5">
    <source>
        <dbReference type="SAM" id="MobiDB-lite"/>
    </source>
</evidence>
<dbReference type="InterPro" id="IPR017452">
    <property type="entry name" value="GPCR_Rhodpsn_7TM"/>
</dbReference>
<feature type="transmembrane region" description="Helical" evidence="6">
    <location>
        <begin position="46"/>
        <end position="66"/>
    </location>
</feature>
<evidence type="ECO:0000313" key="8">
    <source>
        <dbReference type="EMBL" id="CAC5356004.1"/>
    </source>
</evidence>
<feature type="transmembrane region" description="Helical" evidence="6">
    <location>
        <begin position="161"/>
        <end position="181"/>
    </location>
</feature>
<feature type="transmembrane region" description="Helical" evidence="6">
    <location>
        <begin position="223"/>
        <end position="248"/>
    </location>
</feature>
<dbReference type="AlphaFoldDB" id="A0A6J7ZW93"/>
<feature type="compositionally biased region" description="Polar residues" evidence="5">
    <location>
        <begin position="352"/>
        <end position="400"/>
    </location>
</feature>
<dbReference type="GO" id="GO:0016020">
    <property type="term" value="C:membrane"/>
    <property type="evidence" value="ECO:0007669"/>
    <property type="project" value="UniProtKB-SubCell"/>
</dbReference>
<evidence type="ECO:0000256" key="2">
    <source>
        <dbReference type="ARBA" id="ARBA00022692"/>
    </source>
</evidence>
<feature type="transmembrane region" description="Helical" evidence="6">
    <location>
        <begin position="305"/>
        <end position="332"/>
    </location>
</feature>
<dbReference type="PROSITE" id="PS50262">
    <property type="entry name" value="G_PROTEIN_RECEP_F1_2"/>
    <property type="match status" value="1"/>
</dbReference>
<feature type="domain" description="G-protein coupled receptors family 1 profile" evidence="7">
    <location>
        <begin position="130"/>
        <end position="329"/>
    </location>
</feature>
<dbReference type="InterPro" id="IPR053071">
    <property type="entry name" value="GPCR1-related_rcpt"/>
</dbReference>
<feature type="transmembrane region" description="Helical" evidence="6">
    <location>
        <begin position="78"/>
        <end position="102"/>
    </location>
</feature>
<reference evidence="8 9" key="1">
    <citation type="submission" date="2020-06" db="EMBL/GenBank/DDBJ databases">
        <authorList>
            <person name="Li R."/>
            <person name="Bekaert M."/>
        </authorList>
    </citation>
    <scope>NUCLEOTIDE SEQUENCE [LARGE SCALE GENOMIC DNA]</scope>
    <source>
        <strain evidence="9">wild</strain>
    </source>
</reference>
<keyword evidence="9" id="KW-1185">Reference proteome</keyword>
<proteinExistence type="predicted"/>
<organism evidence="8 9">
    <name type="scientific">Mytilus coruscus</name>
    <name type="common">Sea mussel</name>
    <dbReference type="NCBI Taxonomy" id="42192"/>
    <lineage>
        <taxon>Eukaryota</taxon>
        <taxon>Metazoa</taxon>
        <taxon>Spiralia</taxon>
        <taxon>Lophotrochozoa</taxon>
        <taxon>Mollusca</taxon>
        <taxon>Bivalvia</taxon>
        <taxon>Autobranchia</taxon>
        <taxon>Pteriomorphia</taxon>
        <taxon>Mytilida</taxon>
        <taxon>Mytiloidea</taxon>
        <taxon>Mytilidae</taxon>
        <taxon>Mytilinae</taxon>
        <taxon>Mytilus</taxon>
    </lineage>
</organism>
<sequence length="400" mass="46824">MASTKNLTGYLKTFGLNVNDVMAMYDDLLFCPKKKTEENAQRFYKYFEPCIILLCLIWHINLIRIMRKADDFIKKYGFMVFYTSLDLLAISIQDAFLIAFLTRQENYVEYNWCYAFQVGTVIGAHFLIRTSLWIKMMHSYQIFIIVYKPLTYRRYFNRRLVSIYMVLLFSLSFTISLFHFLDLEFEKIYVNDKNSNQFVEVCREPQIFSVNLANQTKYKVLEIADYICSAVLPFVSLTIFCISIVRVIRKQTKLWKMQNKNITAREKSTNRLVKVNVLSFIFSAVLLSPRLILSAIEMFTEFGSSVLYIVLYSSFIFNVCYICCIPITLFMFRNSMKKTWERTTKSCRKNTKSISEETTPTSKVSEETTPTSKVSEETMPTSKVSEETMPTSKVSEETTP</sequence>
<evidence type="ECO:0000256" key="6">
    <source>
        <dbReference type="SAM" id="Phobius"/>
    </source>
</evidence>
<comment type="subcellular location">
    <subcellularLocation>
        <location evidence="1">Membrane</location>
    </subcellularLocation>
</comment>
<keyword evidence="2 6" id="KW-0812">Transmembrane</keyword>
<evidence type="ECO:0000313" key="9">
    <source>
        <dbReference type="Proteomes" id="UP000507470"/>
    </source>
</evidence>
<protein>
    <recommendedName>
        <fullName evidence="7">G-protein coupled receptors family 1 profile domain-containing protein</fullName>
    </recommendedName>
</protein>
<dbReference type="PANTHER" id="PTHR47023:SF1">
    <property type="entry name" value="SEX PEPTIDE RECEPTOR"/>
    <property type="match status" value="1"/>
</dbReference>
<dbReference type="PANTHER" id="PTHR47023">
    <property type="entry name" value="SEX PEPTIDE RECEPTOR"/>
    <property type="match status" value="1"/>
</dbReference>
<dbReference type="Proteomes" id="UP000507470">
    <property type="component" value="Unassembled WGS sequence"/>
</dbReference>
<dbReference type="Gene3D" id="1.20.1070.10">
    <property type="entry name" value="Rhodopsin 7-helix transmembrane proteins"/>
    <property type="match status" value="1"/>
</dbReference>
<name>A0A6J7ZW93_MYTCO</name>
<evidence type="ECO:0000256" key="4">
    <source>
        <dbReference type="ARBA" id="ARBA00023136"/>
    </source>
</evidence>
<dbReference type="EMBL" id="CACVKT020000105">
    <property type="protein sequence ID" value="CAC5356004.1"/>
    <property type="molecule type" value="Genomic_DNA"/>
</dbReference>
<feature type="transmembrane region" description="Helical" evidence="6">
    <location>
        <begin position="275"/>
        <end position="293"/>
    </location>
</feature>
<gene>
    <name evidence="8" type="ORF">MCOR_395</name>
</gene>